<keyword evidence="2 5" id="KW-0812">Transmembrane</keyword>
<feature type="transmembrane region" description="Helical" evidence="5">
    <location>
        <begin position="345"/>
        <end position="373"/>
    </location>
</feature>
<accession>A0A812QQS3</accession>
<comment type="subcellular location">
    <subcellularLocation>
        <location evidence="1">Membrane</location>
        <topology evidence="1">Multi-pass membrane protein</topology>
    </subcellularLocation>
</comment>
<name>A0A812QQS3_9DINO</name>
<dbReference type="Pfam" id="PF04547">
    <property type="entry name" value="Anoctamin"/>
    <property type="match status" value="1"/>
</dbReference>
<feature type="transmembrane region" description="Helical" evidence="5">
    <location>
        <begin position="239"/>
        <end position="260"/>
    </location>
</feature>
<gene>
    <name evidence="7" type="primary">ANO7</name>
    <name evidence="7" type="ORF">SNEC2469_LOCUS10895</name>
</gene>
<feature type="transmembrane region" description="Helical" evidence="5">
    <location>
        <begin position="149"/>
        <end position="169"/>
    </location>
</feature>
<dbReference type="InterPro" id="IPR007632">
    <property type="entry name" value="Anoctamin"/>
</dbReference>
<evidence type="ECO:0000256" key="3">
    <source>
        <dbReference type="ARBA" id="ARBA00022989"/>
    </source>
</evidence>
<reference evidence="7" key="1">
    <citation type="submission" date="2021-02" db="EMBL/GenBank/DDBJ databases">
        <authorList>
            <person name="Dougan E. K."/>
            <person name="Rhodes N."/>
            <person name="Thang M."/>
            <person name="Chan C."/>
        </authorList>
    </citation>
    <scope>NUCLEOTIDE SEQUENCE</scope>
</reference>
<dbReference type="AlphaFoldDB" id="A0A812QQS3"/>
<keyword evidence="4 5" id="KW-0472">Membrane</keyword>
<feature type="domain" description="Anoctamin transmembrane" evidence="6">
    <location>
        <begin position="39"/>
        <end position="463"/>
    </location>
</feature>
<dbReference type="PANTHER" id="PTHR12308">
    <property type="entry name" value="ANOCTAMIN"/>
    <property type="match status" value="1"/>
</dbReference>
<dbReference type="OrthoDB" id="407523at2759"/>
<organism evidence="7 8">
    <name type="scientific">Symbiodinium necroappetens</name>
    <dbReference type="NCBI Taxonomy" id="1628268"/>
    <lineage>
        <taxon>Eukaryota</taxon>
        <taxon>Sar</taxon>
        <taxon>Alveolata</taxon>
        <taxon>Dinophyceae</taxon>
        <taxon>Suessiales</taxon>
        <taxon>Symbiodiniaceae</taxon>
        <taxon>Symbiodinium</taxon>
    </lineage>
</organism>
<keyword evidence="8" id="KW-1185">Reference proteome</keyword>
<evidence type="ECO:0000256" key="1">
    <source>
        <dbReference type="ARBA" id="ARBA00004141"/>
    </source>
</evidence>
<dbReference type="PANTHER" id="PTHR12308:SF73">
    <property type="entry name" value="ANOCTAMIN"/>
    <property type="match status" value="1"/>
</dbReference>
<keyword evidence="3 5" id="KW-1133">Transmembrane helix</keyword>
<feature type="transmembrane region" description="Helical" evidence="5">
    <location>
        <begin position="86"/>
        <end position="107"/>
    </location>
</feature>
<comment type="caution">
    <text evidence="7">The sequence shown here is derived from an EMBL/GenBank/DDBJ whole genome shotgun (WGS) entry which is preliminary data.</text>
</comment>
<evidence type="ECO:0000313" key="7">
    <source>
        <dbReference type="EMBL" id="CAE7398679.1"/>
    </source>
</evidence>
<feature type="transmembrane region" description="Helical" evidence="5">
    <location>
        <begin position="57"/>
        <end position="74"/>
    </location>
</feature>
<evidence type="ECO:0000259" key="6">
    <source>
        <dbReference type="Pfam" id="PF04547"/>
    </source>
</evidence>
<evidence type="ECO:0000313" key="8">
    <source>
        <dbReference type="Proteomes" id="UP000601435"/>
    </source>
</evidence>
<protein>
    <submittedName>
        <fullName evidence="7">ANO7 protein</fullName>
    </submittedName>
</protein>
<dbReference type="Proteomes" id="UP000601435">
    <property type="component" value="Unassembled WGS sequence"/>
</dbReference>
<feature type="transmembrane region" description="Helical" evidence="5">
    <location>
        <begin position="286"/>
        <end position="308"/>
    </location>
</feature>
<dbReference type="GO" id="GO:0016020">
    <property type="term" value="C:membrane"/>
    <property type="evidence" value="ECO:0007669"/>
    <property type="project" value="UniProtKB-SubCell"/>
</dbReference>
<evidence type="ECO:0000256" key="2">
    <source>
        <dbReference type="ARBA" id="ARBA00022692"/>
    </source>
</evidence>
<evidence type="ECO:0000256" key="4">
    <source>
        <dbReference type="ARBA" id="ARBA00023136"/>
    </source>
</evidence>
<feature type="transmembrane region" description="Helical" evidence="5">
    <location>
        <begin position="402"/>
        <end position="422"/>
    </location>
</feature>
<evidence type="ECO:0000256" key="5">
    <source>
        <dbReference type="SAM" id="Phobius"/>
    </source>
</evidence>
<dbReference type="InterPro" id="IPR049452">
    <property type="entry name" value="Anoctamin_TM"/>
</dbReference>
<proteinExistence type="predicted"/>
<dbReference type="EMBL" id="CAJNJA010017309">
    <property type="protein sequence ID" value="CAE7398679.1"/>
    <property type="molecule type" value="Genomic_DNA"/>
</dbReference>
<dbReference type="GO" id="GO:0005254">
    <property type="term" value="F:chloride channel activity"/>
    <property type="evidence" value="ECO:0007669"/>
    <property type="project" value="TreeGrafter"/>
</dbReference>
<sequence length="487" mass="57261">MSKFFAVHSWKDLDVLYQRGWNNPATMFRWPREGITDYIFQYTGVQVAYFFHLFNTFTRWVLIPAILSIFVYVMRQTGRLDRPQITLMDSIFGGILCIWTTCFLARYEQLLNLKIFRWGMRHVHDEVVPVRKAFSDEYRGTALETLQNLFHWFLCALFILETISVVYYLTELRKDVRDDLDGTTFGIDNETLLDLYKYVITANIKVVDMVWTPLSTWLSRKENFRTDVEMKSAMVVKLYAVKFMVYYYPFAYTILIQPYVEGCDNEDPGNFRGCLLKLRQDLQVLFLTQAAFKALEVVISVLMTYWTVRSELKNRRQNRNLTYLELQEMMPEYGEADQIEDYMQLALSFGFIAMFGVTCPVICILCFLSNFVIKKLMAYKICYAHQRVIPRVEEGIGSWSHILTFIAYIGVTVTCYIVFFVFNFEDLSFKYKLIAFILSEKAMMALKRAMEGFFGDKTVAQLRVEEHNEEVLDRVLGKHKESNEAPQ</sequence>